<accession>A0A540M915</accession>
<comment type="caution">
    <text evidence="1">The sequence shown here is derived from an EMBL/GenBank/DDBJ whole genome shotgun (WGS) entry which is preliminary data.</text>
</comment>
<evidence type="ECO:0000313" key="2">
    <source>
        <dbReference type="Proteomes" id="UP000315295"/>
    </source>
</evidence>
<gene>
    <name evidence="1" type="ORF">C1H46_019162</name>
</gene>
<evidence type="ECO:0000313" key="1">
    <source>
        <dbReference type="EMBL" id="TQD95240.1"/>
    </source>
</evidence>
<dbReference type="EMBL" id="VIEB01000321">
    <property type="protein sequence ID" value="TQD95240.1"/>
    <property type="molecule type" value="Genomic_DNA"/>
</dbReference>
<organism evidence="1 2">
    <name type="scientific">Malus baccata</name>
    <name type="common">Siberian crab apple</name>
    <name type="synonym">Pyrus baccata</name>
    <dbReference type="NCBI Taxonomy" id="106549"/>
    <lineage>
        <taxon>Eukaryota</taxon>
        <taxon>Viridiplantae</taxon>
        <taxon>Streptophyta</taxon>
        <taxon>Embryophyta</taxon>
        <taxon>Tracheophyta</taxon>
        <taxon>Spermatophyta</taxon>
        <taxon>Magnoliopsida</taxon>
        <taxon>eudicotyledons</taxon>
        <taxon>Gunneridae</taxon>
        <taxon>Pentapetalae</taxon>
        <taxon>rosids</taxon>
        <taxon>fabids</taxon>
        <taxon>Rosales</taxon>
        <taxon>Rosaceae</taxon>
        <taxon>Amygdaloideae</taxon>
        <taxon>Maleae</taxon>
        <taxon>Malus</taxon>
    </lineage>
</organism>
<dbReference type="Proteomes" id="UP000315295">
    <property type="component" value="Unassembled WGS sequence"/>
</dbReference>
<keyword evidence="2" id="KW-1185">Reference proteome</keyword>
<name>A0A540M915_MALBA</name>
<protein>
    <submittedName>
        <fullName evidence="1">Uncharacterized protein</fullName>
    </submittedName>
</protein>
<sequence length="111" mass="12411">MELAKELREIQTLQGHTDRVWRLAWNPATGVAGIPLSFLSLPAAAIRPFVIGNKTPPLLLGIVRQFWMKRTPEPSDRALDPHMGSYWPLQASMPPLQFGKMLEAITNVLPV</sequence>
<dbReference type="AlphaFoldDB" id="A0A540M915"/>
<dbReference type="STRING" id="106549.A0A540M915"/>
<proteinExistence type="predicted"/>
<reference evidence="1 2" key="1">
    <citation type="journal article" date="2019" name="G3 (Bethesda)">
        <title>Sequencing of a Wild Apple (Malus baccata) Genome Unravels the Differences Between Cultivated and Wild Apple Species Regarding Disease Resistance and Cold Tolerance.</title>
        <authorList>
            <person name="Chen X."/>
        </authorList>
    </citation>
    <scope>NUCLEOTIDE SEQUENCE [LARGE SCALE GENOMIC DNA]</scope>
    <source>
        <strain evidence="2">cv. Shandingzi</strain>
        <tissue evidence="1">Leaves</tissue>
    </source>
</reference>